<dbReference type="InterPro" id="IPR036249">
    <property type="entry name" value="Thioredoxin-like_sf"/>
</dbReference>
<dbReference type="InterPro" id="IPR002109">
    <property type="entry name" value="Glutaredoxin"/>
</dbReference>
<dbReference type="NCBIfam" id="TIGR02180">
    <property type="entry name" value="GRX_euk"/>
    <property type="match status" value="1"/>
</dbReference>
<keyword evidence="1" id="KW-0813">Transport</keyword>
<dbReference type="FunFam" id="3.40.30.10:FF:000093">
    <property type="entry name" value="Glutaredoxin 2"/>
    <property type="match status" value="1"/>
</dbReference>
<name>A0A9P3LUW4_9FUNG</name>
<dbReference type="PANTHER" id="PTHR45694:SF18">
    <property type="entry name" value="GLUTAREDOXIN-1-RELATED"/>
    <property type="match status" value="1"/>
</dbReference>
<evidence type="ECO:0000256" key="2">
    <source>
        <dbReference type="ARBA" id="ARBA00022982"/>
    </source>
</evidence>
<dbReference type="PANTHER" id="PTHR45694">
    <property type="entry name" value="GLUTAREDOXIN 2"/>
    <property type="match status" value="1"/>
</dbReference>
<dbReference type="CDD" id="cd03419">
    <property type="entry name" value="GRX_GRXh_1_2_like"/>
    <property type="match status" value="1"/>
</dbReference>
<evidence type="ECO:0000259" key="5">
    <source>
        <dbReference type="Pfam" id="PF00462"/>
    </source>
</evidence>
<proteinExistence type="predicted"/>
<reference evidence="6" key="1">
    <citation type="submission" date="2021-11" db="EMBL/GenBank/DDBJ databases">
        <authorList>
            <person name="Herlambang A."/>
            <person name="Guo Y."/>
            <person name="Takashima Y."/>
            <person name="Nishizawa T."/>
        </authorList>
    </citation>
    <scope>NUCLEOTIDE SEQUENCE</scope>
    <source>
        <strain evidence="6">E1425</strain>
    </source>
</reference>
<dbReference type="PROSITE" id="PS00195">
    <property type="entry name" value="GLUTAREDOXIN_1"/>
    <property type="match status" value="1"/>
</dbReference>
<feature type="domain" description="Glutaredoxin" evidence="5">
    <location>
        <begin position="22"/>
        <end position="83"/>
    </location>
</feature>
<dbReference type="OrthoDB" id="418495at2759"/>
<dbReference type="Gene3D" id="3.40.30.10">
    <property type="entry name" value="Glutaredoxin"/>
    <property type="match status" value="1"/>
</dbReference>
<dbReference type="Pfam" id="PF00462">
    <property type="entry name" value="Glutaredoxin"/>
    <property type="match status" value="1"/>
</dbReference>
<dbReference type="PRINTS" id="PR00160">
    <property type="entry name" value="GLUTAREDOXIN"/>
</dbReference>
<organism evidence="6 7">
    <name type="scientific">Entomortierella parvispora</name>
    <dbReference type="NCBI Taxonomy" id="205924"/>
    <lineage>
        <taxon>Eukaryota</taxon>
        <taxon>Fungi</taxon>
        <taxon>Fungi incertae sedis</taxon>
        <taxon>Mucoromycota</taxon>
        <taxon>Mortierellomycotina</taxon>
        <taxon>Mortierellomycetes</taxon>
        <taxon>Mortierellales</taxon>
        <taxon>Mortierellaceae</taxon>
        <taxon>Entomortierella</taxon>
    </lineage>
</organism>
<dbReference type="SUPFAM" id="SSF52833">
    <property type="entry name" value="Thioredoxin-like"/>
    <property type="match status" value="1"/>
</dbReference>
<dbReference type="GO" id="GO:0005796">
    <property type="term" value="C:Golgi lumen"/>
    <property type="evidence" value="ECO:0007669"/>
    <property type="project" value="UniProtKB-ARBA"/>
</dbReference>
<dbReference type="AlphaFoldDB" id="A0A9P3LUW4"/>
<dbReference type="GO" id="GO:0034599">
    <property type="term" value="P:cellular response to oxidative stress"/>
    <property type="evidence" value="ECO:0007669"/>
    <property type="project" value="TreeGrafter"/>
</dbReference>
<accession>A0A9P3LUW4</accession>
<dbReference type="InterPro" id="IPR014025">
    <property type="entry name" value="Glutaredoxin_subgr"/>
</dbReference>
<evidence type="ECO:0000256" key="4">
    <source>
        <dbReference type="ARBA" id="ARBA00023284"/>
    </source>
</evidence>
<gene>
    <name evidence="6" type="ORF">EMPS_03757</name>
</gene>
<dbReference type="GO" id="GO:0004362">
    <property type="term" value="F:glutathione-disulfide reductase (NADPH) activity"/>
    <property type="evidence" value="ECO:0007669"/>
    <property type="project" value="UniProtKB-ARBA"/>
</dbReference>
<dbReference type="GO" id="GO:0005801">
    <property type="term" value="C:cis-Golgi network"/>
    <property type="evidence" value="ECO:0007669"/>
    <property type="project" value="UniProtKB-ARBA"/>
</dbReference>
<dbReference type="EMBL" id="BQFW01000005">
    <property type="protein sequence ID" value="GJJ71407.1"/>
    <property type="molecule type" value="Genomic_DNA"/>
</dbReference>
<dbReference type="InterPro" id="IPR011899">
    <property type="entry name" value="Glutaredoxin_euk/vir"/>
</dbReference>
<comment type="caution">
    <text evidence="6">The sequence shown here is derived from an EMBL/GenBank/DDBJ whole genome shotgun (WGS) entry which is preliminary data.</text>
</comment>
<evidence type="ECO:0000256" key="1">
    <source>
        <dbReference type="ARBA" id="ARBA00022448"/>
    </source>
</evidence>
<evidence type="ECO:0000256" key="3">
    <source>
        <dbReference type="ARBA" id="ARBA00023157"/>
    </source>
</evidence>
<reference evidence="6" key="2">
    <citation type="journal article" date="2022" name="Microbiol. Resour. Announc.">
        <title>Whole-Genome Sequence of Entomortierella parvispora E1425, a Mucoromycotan Fungus Associated with Burkholderiaceae-Related Endosymbiotic Bacteria.</title>
        <authorList>
            <person name="Herlambang A."/>
            <person name="Guo Y."/>
            <person name="Takashima Y."/>
            <person name="Narisawa K."/>
            <person name="Ohta H."/>
            <person name="Nishizawa T."/>
        </authorList>
    </citation>
    <scope>NUCLEOTIDE SEQUENCE</scope>
    <source>
        <strain evidence="6">E1425</strain>
    </source>
</reference>
<evidence type="ECO:0000313" key="6">
    <source>
        <dbReference type="EMBL" id="GJJ71407.1"/>
    </source>
</evidence>
<dbReference type="Proteomes" id="UP000827284">
    <property type="component" value="Unassembled WGS sequence"/>
</dbReference>
<evidence type="ECO:0000313" key="7">
    <source>
        <dbReference type="Proteomes" id="UP000827284"/>
    </source>
</evidence>
<sequence length="114" mass="12670">MASQVTASVRNLIRTSIASNPVMIFSKSYCPYCLRVKDLFDDLSVPYKALELDEHEDGEEIQNTLKQISGQNTVPNVFIKGTHLGGSDDTQTASQSGRLQELLNKDVWAKQPDL</sequence>
<keyword evidence="3" id="KW-1015">Disulfide bond</keyword>
<keyword evidence="7" id="KW-1185">Reference proteome</keyword>
<keyword evidence="2" id="KW-0249">Electron transport</keyword>
<keyword evidence="4" id="KW-0676">Redox-active center</keyword>
<dbReference type="PROSITE" id="PS51354">
    <property type="entry name" value="GLUTAREDOXIN_2"/>
    <property type="match status" value="1"/>
</dbReference>
<dbReference type="InterPro" id="IPR011767">
    <property type="entry name" value="GLR_AS"/>
</dbReference>
<protein>
    <submittedName>
        <fullName evidence="6">Glutaredoxin 3</fullName>
    </submittedName>
</protein>